<gene>
    <name evidence="2" type="ORF">GNF79_14960</name>
</gene>
<evidence type="ECO:0000313" key="2">
    <source>
        <dbReference type="EMBL" id="MDZ5000347.1"/>
    </source>
</evidence>
<dbReference type="Proteomes" id="UP001291306">
    <property type="component" value="Unassembled WGS sequence"/>
</dbReference>
<accession>A0AAW9IHT2</accession>
<organism evidence="2 3">
    <name type="scientific">Clostridium perfringens</name>
    <dbReference type="NCBI Taxonomy" id="1502"/>
    <lineage>
        <taxon>Bacteria</taxon>
        <taxon>Bacillati</taxon>
        <taxon>Bacillota</taxon>
        <taxon>Clostridia</taxon>
        <taxon>Eubacteriales</taxon>
        <taxon>Clostridiaceae</taxon>
        <taxon>Clostridium</taxon>
    </lineage>
</organism>
<dbReference type="RefSeq" id="WP_322458645.1">
    <property type="nucleotide sequence ID" value="NZ_WNVC01000234.1"/>
</dbReference>
<evidence type="ECO:0000259" key="1">
    <source>
        <dbReference type="Pfam" id="PF06114"/>
    </source>
</evidence>
<dbReference type="PANTHER" id="PTHR43236">
    <property type="entry name" value="ANTITOXIN HIGA1"/>
    <property type="match status" value="1"/>
</dbReference>
<sequence length="265" mass="30637">YIDFPEFKIPQIDIENIDIENITLELREWWGLGINPIANIVNVMEKNGIAVSSFKTNESKIDAFTQIHKVHNVERPFVVVGDDKESAVRRQFSMAHELGHIVLHNSSIEVDELSREEYKTMEEEANNFAAAFLLPKESFLADVMQYPNKLEFYVELKKKWKVSISAMIIRAFKLNAITHNQYQYLMKQLSKKGWRVKEPLDDLIVTPKPVLLKRAIDVLITNDVMNETEIVNELANYGMALNTDDIEMLLSLDKGRLRKKDSNNI</sequence>
<dbReference type="PANTHER" id="PTHR43236:SF1">
    <property type="entry name" value="BLL7220 PROTEIN"/>
    <property type="match status" value="1"/>
</dbReference>
<feature type="domain" description="IrrE N-terminal-like" evidence="1">
    <location>
        <begin position="45"/>
        <end position="170"/>
    </location>
</feature>
<dbReference type="Pfam" id="PF06114">
    <property type="entry name" value="Peptidase_M78"/>
    <property type="match status" value="1"/>
</dbReference>
<evidence type="ECO:0000313" key="3">
    <source>
        <dbReference type="Proteomes" id="UP001291306"/>
    </source>
</evidence>
<dbReference type="EMBL" id="WNVC01000234">
    <property type="protein sequence ID" value="MDZ5000347.1"/>
    <property type="molecule type" value="Genomic_DNA"/>
</dbReference>
<dbReference type="Gene3D" id="1.10.10.2910">
    <property type="match status" value="1"/>
</dbReference>
<feature type="non-terminal residue" evidence="2">
    <location>
        <position position="265"/>
    </location>
</feature>
<dbReference type="InterPro" id="IPR010359">
    <property type="entry name" value="IrrE_HExxH"/>
</dbReference>
<dbReference type="AlphaFoldDB" id="A0AAW9IHT2"/>
<reference evidence="2" key="1">
    <citation type="submission" date="2019-11" db="EMBL/GenBank/DDBJ databases">
        <title>Characterization of Clostridium perfringens isolates from swine manure treated agricultural soils.</title>
        <authorList>
            <person name="Wushke S.T."/>
        </authorList>
    </citation>
    <scope>NUCLEOTIDE SEQUENCE</scope>
    <source>
        <strain evidence="2">X26</strain>
    </source>
</reference>
<feature type="non-terminal residue" evidence="2">
    <location>
        <position position="1"/>
    </location>
</feature>
<comment type="caution">
    <text evidence="2">The sequence shown here is derived from an EMBL/GenBank/DDBJ whole genome shotgun (WGS) entry which is preliminary data.</text>
</comment>
<name>A0AAW9IHT2_CLOPF</name>
<proteinExistence type="predicted"/>
<dbReference type="InterPro" id="IPR052345">
    <property type="entry name" value="Rad_response_metalloprotease"/>
</dbReference>
<protein>
    <submittedName>
        <fullName evidence="2">ImmA/IrrE family metallo-endopeptidase</fullName>
    </submittedName>
</protein>